<dbReference type="NCBIfam" id="TIGR00180">
    <property type="entry name" value="parB_part"/>
    <property type="match status" value="1"/>
</dbReference>
<comment type="similarity">
    <text evidence="1">Belongs to the ParB family.</text>
</comment>
<proteinExistence type="inferred from homology"/>
<dbReference type="Gene3D" id="1.10.10.2830">
    <property type="match status" value="1"/>
</dbReference>
<dbReference type="GO" id="GO:0005694">
    <property type="term" value="C:chromosome"/>
    <property type="evidence" value="ECO:0007669"/>
    <property type="project" value="TreeGrafter"/>
</dbReference>
<accession>A0A7C5LZZ8</accession>
<keyword evidence="3" id="KW-0238">DNA-binding</keyword>
<evidence type="ECO:0000256" key="4">
    <source>
        <dbReference type="ARBA" id="ARBA00025472"/>
    </source>
</evidence>
<evidence type="ECO:0000256" key="1">
    <source>
        <dbReference type="ARBA" id="ARBA00006295"/>
    </source>
</evidence>
<dbReference type="EMBL" id="DRMJ01000215">
    <property type="protein sequence ID" value="HHL42828.1"/>
    <property type="molecule type" value="Genomic_DNA"/>
</dbReference>
<dbReference type="Gene3D" id="3.90.1530.30">
    <property type="match status" value="1"/>
</dbReference>
<dbReference type="FunFam" id="3.90.1530.30:FF:000001">
    <property type="entry name" value="Chromosome partitioning protein ParB"/>
    <property type="match status" value="1"/>
</dbReference>
<dbReference type="SUPFAM" id="SSF110849">
    <property type="entry name" value="ParB/Sulfiredoxin"/>
    <property type="match status" value="1"/>
</dbReference>
<dbReference type="InterPro" id="IPR050336">
    <property type="entry name" value="Chromosome_partition/occlusion"/>
</dbReference>
<protein>
    <submittedName>
        <fullName evidence="6">ParB/RepB/Spo0J family partition protein</fullName>
    </submittedName>
</protein>
<dbReference type="Pfam" id="PF02195">
    <property type="entry name" value="ParB_N"/>
    <property type="match status" value="1"/>
</dbReference>
<dbReference type="PANTHER" id="PTHR33375">
    <property type="entry name" value="CHROMOSOME-PARTITIONING PROTEIN PARB-RELATED"/>
    <property type="match status" value="1"/>
</dbReference>
<comment type="function">
    <text evidence="4">Involved in chromosome partition. Localize to both poles of the predivisional cell following completion of DNA replication. Binds to the DNA origin of replication.</text>
</comment>
<dbReference type="FunFam" id="1.10.10.2830:FF:000001">
    <property type="entry name" value="Chromosome partitioning protein ParB"/>
    <property type="match status" value="1"/>
</dbReference>
<dbReference type="InterPro" id="IPR003115">
    <property type="entry name" value="ParB_N"/>
</dbReference>
<sequence length="300" mass="33014">MSKKPTRGLGRGLSALMDDIAPVSPAKTNTKAQPNAGGVELIPTDKIVRNPDQPRRHFDKQKLEELTASVRDKGVLQPILVRPVQAKSGTEVYQIVAGERRWHAAMRAGIEHMPVLVRELSDREVLEIGVVENVQRADLNPLEEALAYKALIDQFGRKPGEIASAIGKSRAHVANMIRLLGLPERARTLLAEGKITAGHARAILAAPDPQSLTDAILRDALSVRAAEKWVRTALKAAQNPAQKKDKHRAIDADTRFVEKQLSDHLGLKVELNHKSPGGTLTIRYKTLDELEDLTKRLRSS</sequence>
<dbReference type="InterPro" id="IPR036086">
    <property type="entry name" value="ParB/Sulfiredoxin_sf"/>
</dbReference>
<dbReference type="InterPro" id="IPR041468">
    <property type="entry name" value="HTH_ParB/Spo0J"/>
</dbReference>
<name>A0A7C5LZZ8_9PROT</name>
<gene>
    <name evidence="6" type="ORF">ENJ42_04355</name>
</gene>
<dbReference type="GO" id="GO:0003677">
    <property type="term" value="F:DNA binding"/>
    <property type="evidence" value="ECO:0007669"/>
    <property type="project" value="UniProtKB-KW"/>
</dbReference>
<dbReference type="SUPFAM" id="SSF109709">
    <property type="entry name" value="KorB DNA-binding domain-like"/>
    <property type="match status" value="1"/>
</dbReference>
<dbReference type="AlphaFoldDB" id="A0A7C5LZZ8"/>
<dbReference type="SMART" id="SM00470">
    <property type="entry name" value="ParB"/>
    <property type="match status" value="1"/>
</dbReference>
<reference evidence="6" key="1">
    <citation type="journal article" date="2020" name="mSystems">
        <title>Genome- and Community-Level Interaction Insights into Carbon Utilization and Element Cycling Functions of Hydrothermarchaeota in Hydrothermal Sediment.</title>
        <authorList>
            <person name="Zhou Z."/>
            <person name="Liu Y."/>
            <person name="Xu W."/>
            <person name="Pan J."/>
            <person name="Luo Z.H."/>
            <person name="Li M."/>
        </authorList>
    </citation>
    <scope>NUCLEOTIDE SEQUENCE [LARGE SCALE GENOMIC DNA]</scope>
    <source>
        <strain evidence="6">HyVt-485</strain>
    </source>
</reference>
<organism evidence="6">
    <name type="scientific">Hellea balneolensis</name>
    <dbReference type="NCBI Taxonomy" id="287478"/>
    <lineage>
        <taxon>Bacteria</taxon>
        <taxon>Pseudomonadati</taxon>
        <taxon>Pseudomonadota</taxon>
        <taxon>Alphaproteobacteria</taxon>
        <taxon>Maricaulales</taxon>
        <taxon>Robiginitomaculaceae</taxon>
        <taxon>Hellea</taxon>
    </lineage>
</organism>
<evidence type="ECO:0000259" key="5">
    <source>
        <dbReference type="SMART" id="SM00470"/>
    </source>
</evidence>
<dbReference type="Proteomes" id="UP000885830">
    <property type="component" value="Unassembled WGS sequence"/>
</dbReference>
<dbReference type="GO" id="GO:0007059">
    <property type="term" value="P:chromosome segregation"/>
    <property type="evidence" value="ECO:0007669"/>
    <property type="project" value="UniProtKB-KW"/>
</dbReference>
<evidence type="ECO:0000256" key="3">
    <source>
        <dbReference type="ARBA" id="ARBA00023125"/>
    </source>
</evidence>
<dbReference type="CDD" id="cd16393">
    <property type="entry name" value="SPO0J_N"/>
    <property type="match status" value="1"/>
</dbReference>
<evidence type="ECO:0000313" key="6">
    <source>
        <dbReference type="EMBL" id="HHL42828.1"/>
    </source>
</evidence>
<dbReference type="Pfam" id="PF23552">
    <property type="entry name" value="ParB_C"/>
    <property type="match status" value="1"/>
</dbReference>
<dbReference type="Pfam" id="PF17762">
    <property type="entry name" value="HTH_ParB"/>
    <property type="match status" value="1"/>
</dbReference>
<feature type="domain" description="ParB-like N-terminal" evidence="5">
    <location>
        <begin position="40"/>
        <end position="134"/>
    </location>
</feature>
<evidence type="ECO:0000256" key="2">
    <source>
        <dbReference type="ARBA" id="ARBA00022829"/>
    </source>
</evidence>
<comment type="caution">
    <text evidence="6">The sequence shown here is derived from an EMBL/GenBank/DDBJ whole genome shotgun (WGS) entry which is preliminary data.</text>
</comment>
<dbReference type="PANTHER" id="PTHR33375:SF1">
    <property type="entry name" value="CHROMOSOME-PARTITIONING PROTEIN PARB-RELATED"/>
    <property type="match status" value="1"/>
</dbReference>
<dbReference type="InterPro" id="IPR057240">
    <property type="entry name" value="ParB_dimer_C"/>
</dbReference>
<dbReference type="InterPro" id="IPR004437">
    <property type="entry name" value="ParB/RepB/Spo0J"/>
</dbReference>
<keyword evidence="2" id="KW-0159">Chromosome partition</keyword>